<dbReference type="EMBL" id="SPNV01000141">
    <property type="protein sequence ID" value="KAF5860120.1"/>
    <property type="molecule type" value="Genomic_DNA"/>
</dbReference>
<dbReference type="InterPro" id="IPR036770">
    <property type="entry name" value="Ankyrin_rpt-contain_sf"/>
</dbReference>
<dbReference type="SUPFAM" id="SSF48403">
    <property type="entry name" value="Ankyrin repeat"/>
    <property type="match status" value="1"/>
</dbReference>
<dbReference type="InterPro" id="IPR056884">
    <property type="entry name" value="NPHP3-like_N"/>
</dbReference>
<dbReference type="AlphaFoldDB" id="A0A8H6A584"/>
<dbReference type="SMART" id="SM00248">
    <property type="entry name" value="ANK"/>
    <property type="match status" value="2"/>
</dbReference>
<dbReference type="Proteomes" id="UP000541154">
    <property type="component" value="Unassembled WGS sequence"/>
</dbReference>
<comment type="caution">
    <text evidence="3">The sequence shown here is derived from an EMBL/GenBank/DDBJ whole genome shotgun (WGS) entry which is preliminary data.</text>
</comment>
<dbReference type="Pfam" id="PF24883">
    <property type="entry name" value="NPHP3_N"/>
    <property type="match status" value="1"/>
</dbReference>
<evidence type="ECO:0000313" key="4">
    <source>
        <dbReference type="Proteomes" id="UP000541154"/>
    </source>
</evidence>
<evidence type="ECO:0000259" key="2">
    <source>
        <dbReference type="Pfam" id="PF24883"/>
    </source>
</evidence>
<dbReference type="Gene3D" id="1.25.40.20">
    <property type="entry name" value="Ankyrin repeat-containing domain"/>
    <property type="match status" value="1"/>
</dbReference>
<dbReference type="PANTHER" id="PTHR10039:SF14">
    <property type="entry name" value="NACHT DOMAIN-CONTAINING PROTEIN"/>
    <property type="match status" value="1"/>
</dbReference>
<protein>
    <recommendedName>
        <fullName evidence="2">Nephrocystin 3-like N-terminal domain-containing protein</fullName>
    </recommendedName>
</protein>
<proteinExistence type="predicted"/>
<organism evidence="3 4">
    <name type="scientific">Petromyces alliaceus</name>
    <name type="common">Aspergillus alliaceus</name>
    <dbReference type="NCBI Taxonomy" id="209559"/>
    <lineage>
        <taxon>Eukaryota</taxon>
        <taxon>Fungi</taxon>
        <taxon>Dikarya</taxon>
        <taxon>Ascomycota</taxon>
        <taxon>Pezizomycotina</taxon>
        <taxon>Eurotiomycetes</taxon>
        <taxon>Eurotiomycetidae</taxon>
        <taxon>Eurotiales</taxon>
        <taxon>Aspergillaceae</taxon>
        <taxon>Aspergillus</taxon>
        <taxon>Aspergillus subgen. Circumdati</taxon>
    </lineage>
</organism>
<gene>
    <name evidence="3" type="ORF">ETB97_002027</name>
</gene>
<dbReference type="Pfam" id="PF12796">
    <property type="entry name" value="Ank_2"/>
    <property type="match status" value="1"/>
</dbReference>
<name>A0A8H6A584_PETAA</name>
<accession>A0A8H6A584</accession>
<dbReference type="PANTHER" id="PTHR10039">
    <property type="entry name" value="AMELOGENIN"/>
    <property type="match status" value="1"/>
</dbReference>
<keyword evidence="1" id="KW-0677">Repeat</keyword>
<keyword evidence="4" id="KW-1185">Reference proteome</keyword>
<evidence type="ECO:0000256" key="1">
    <source>
        <dbReference type="ARBA" id="ARBA00022737"/>
    </source>
</evidence>
<feature type="domain" description="Nephrocystin 3-like N-terminal" evidence="2">
    <location>
        <begin position="126"/>
        <end position="203"/>
    </location>
</feature>
<dbReference type="InterPro" id="IPR002110">
    <property type="entry name" value="Ankyrin_rpt"/>
</dbReference>
<reference evidence="3 4" key="1">
    <citation type="submission" date="2019-04" db="EMBL/GenBank/DDBJ databases">
        <title>Aspergillus burnettii sp. nov., novel species from soil in southeast Queensland.</title>
        <authorList>
            <person name="Gilchrist C.L.M."/>
            <person name="Pitt J.I."/>
            <person name="Lange L."/>
            <person name="Lacey H.J."/>
            <person name="Vuong D."/>
            <person name="Midgley D.J."/>
            <person name="Greenfield P."/>
            <person name="Bradbury M."/>
            <person name="Lacey E."/>
            <person name="Busk P.K."/>
            <person name="Pilgaard B."/>
            <person name="Chooi Y.H."/>
            <person name="Piggott A.M."/>
        </authorList>
    </citation>
    <scope>NUCLEOTIDE SEQUENCE [LARGE SCALE GENOMIC DNA]</scope>
    <source>
        <strain evidence="3 4">FRR 5400</strain>
    </source>
</reference>
<evidence type="ECO:0000313" key="3">
    <source>
        <dbReference type="EMBL" id="KAF5860120.1"/>
    </source>
</evidence>
<sequence>MRKLPPAGLLSQWLTTSTFELELTRDGTGFSDQPWVESAVSKLLKDREEKQLRVSVRSHDIRIRTQVERLAKLLLWADPVVRAAVSTQTYAALAWSSVSILLPVDLAAAAGDYKRYKDVNRERLPGTCEWFLTDDRFRKWLDSKLPGLLWVSAGPGRGKSVLSRCLVDEGQLNAPTTITIIRSDVVAYTTTTSTVCYFFFKDGGMAAWMVLMLWLFLRNTLHYGKSSLCIVSPGAGEINCVFDVLDECKEESRRDIIETIEKLYVLSQSHSRHSSLKILVTSRPYDDIEKLFQKFSSYSAYLRLEGDDKSEQTHQEIDLVIDARLQDIAHGFTTDDRRKISERLKGMKNRTYLWLHLTLDIVEKSSARYGRRSALESLLSNLPYRVTDAYEKILSRSIDRTQTEILLQIVLAARHPLTLGEAIRLPKAFYLIVIASYFGLTARVEQLIGTEKVDVESRNFYYDKTPLLWVAENGHKAVVKLLLDTGKVDVDSKDPYSRASLSRAAGSGNEAVVKLLLDTGKVDVESRDSKFDQAPLSWAAENGHEL</sequence>